<dbReference type="InterPro" id="IPR050789">
    <property type="entry name" value="Diverse_Enzym_Activities"/>
</dbReference>
<dbReference type="PANTHER" id="PTHR43283:SF11">
    <property type="entry name" value="BETA-LACTAMASE-RELATED DOMAIN-CONTAINING PROTEIN"/>
    <property type="match status" value="1"/>
</dbReference>
<dbReference type="GO" id="GO:0016787">
    <property type="term" value="F:hydrolase activity"/>
    <property type="evidence" value="ECO:0007669"/>
    <property type="project" value="UniProtKB-KW"/>
</dbReference>
<dbReference type="InterPro" id="IPR012338">
    <property type="entry name" value="Beta-lactam/transpept-like"/>
</dbReference>
<evidence type="ECO:0000313" key="4">
    <source>
        <dbReference type="EMBL" id="XDQ34293.1"/>
    </source>
</evidence>
<dbReference type="AlphaFoldDB" id="A0AB39PWW9"/>
<dbReference type="RefSeq" id="WP_369168888.1">
    <property type="nucleotide sequence ID" value="NZ_CP163439.1"/>
</dbReference>
<feature type="domain" description="Beta-lactamase-related" evidence="3">
    <location>
        <begin position="55"/>
        <end position="372"/>
    </location>
</feature>
<reference evidence="4" key="1">
    <citation type="submission" date="2024-07" db="EMBL/GenBank/DDBJ databases">
        <authorList>
            <person name="Yu S.T."/>
        </authorList>
    </citation>
    <scope>NUCLEOTIDE SEQUENCE</scope>
    <source>
        <strain evidence="4">R28</strain>
    </source>
</reference>
<dbReference type="PANTHER" id="PTHR43283">
    <property type="entry name" value="BETA-LACTAMASE-RELATED"/>
    <property type="match status" value="1"/>
</dbReference>
<gene>
    <name evidence="4" type="ORF">AB5J49_13630</name>
</gene>
<organism evidence="4">
    <name type="scientific">Streptomyces sp. R28</name>
    <dbReference type="NCBI Taxonomy" id="3238628"/>
    <lineage>
        <taxon>Bacteria</taxon>
        <taxon>Bacillati</taxon>
        <taxon>Actinomycetota</taxon>
        <taxon>Actinomycetes</taxon>
        <taxon>Kitasatosporales</taxon>
        <taxon>Streptomycetaceae</taxon>
        <taxon>Streptomyces</taxon>
    </lineage>
</organism>
<evidence type="ECO:0000256" key="1">
    <source>
        <dbReference type="ARBA" id="ARBA00022801"/>
    </source>
</evidence>
<feature type="region of interest" description="Disordered" evidence="2">
    <location>
        <begin position="1"/>
        <end position="29"/>
    </location>
</feature>
<protein>
    <submittedName>
        <fullName evidence="4">Serine hydrolase domain-containing protein</fullName>
        <ecNumber evidence="4">3.-.-.-</ecNumber>
    </submittedName>
</protein>
<dbReference type="SUPFAM" id="SSF56601">
    <property type="entry name" value="beta-lactamase/transpeptidase-like"/>
    <property type="match status" value="1"/>
</dbReference>
<dbReference type="Pfam" id="PF00144">
    <property type="entry name" value="Beta-lactamase"/>
    <property type="match status" value="1"/>
</dbReference>
<evidence type="ECO:0000259" key="3">
    <source>
        <dbReference type="Pfam" id="PF00144"/>
    </source>
</evidence>
<sequence>MPSLEQTYGYGGGRELSAPRLRGDTPERAGLDPEEIRHLVHEVHDLTTGPRPWAAGAVLVVGRGPYVAVEEAAGWAVRYASYDEEKDAGVELPPEAQVPMTTDTPFDLASLTKLFTAVAAVQQIERGTLGIDARVGAYLPDFRGAARHDVTVRQLLTHTSGLRPELPLYACADDAERLERLRAEVPVGVPGTYCYSDLNLLLLQHTLERITSRTLDVLVHDGITRPLGMTATHFGPCLGAAATEDQRRPWAKADRGMLRGAVHDENAWALGGVAGHAGLFSTGHDLAVFCRALLSGGAYGPARILGPDFVELLLTPPGLGFAIDQPWFMGELAGRGAAGHTGFTGTSLVLDPVTDTFVVLLANTVHPRRRTPDSGPRARAGTRVARAVREL</sequence>
<name>A0AB39PWW9_9ACTN</name>
<proteinExistence type="predicted"/>
<keyword evidence="1 4" id="KW-0378">Hydrolase</keyword>
<dbReference type="EMBL" id="CP163439">
    <property type="protein sequence ID" value="XDQ34293.1"/>
    <property type="molecule type" value="Genomic_DNA"/>
</dbReference>
<accession>A0AB39PWW9</accession>
<dbReference type="InterPro" id="IPR001466">
    <property type="entry name" value="Beta-lactam-related"/>
</dbReference>
<dbReference type="EC" id="3.-.-.-" evidence="4"/>
<dbReference type="Gene3D" id="3.40.710.10">
    <property type="entry name" value="DD-peptidase/beta-lactamase superfamily"/>
    <property type="match status" value="1"/>
</dbReference>
<evidence type="ECO:0000256" key="2">
    <source>
        <dbReference type="SAM" id="MobiDB-lite"/>
    </source>
</evidence>